<evidence type="ECO:0000256" key="13">
    <source>
        <dbReference type="ARBA" id="ARBA00023136"/>
    </source>
</evidence>
<evidence type="ECO:0000256" key="9">
    <source>
        <dbReference type="ARBA" id="ARBA00022771"/>
    </source>
</evidence>
<evidence type="ECO:0000256" key="8">
    <source>
        <dbReference type="ARBA" id="ARBA00022729"/>
    </source>
</evidence>
<feature type="signal peptide" evidence="17">
    <location>
        <begin position="1"/>
        <end position="20"/>
    </location>
</feature>
<evidence type="ECO:0000256" key="10">
    <source>
        <dbReference type="ARBA" id="ARBA00022786"/>
    </source>
</evidence>
<dbReference type="Pfam" id="PF13639">
    <property type="entry name" value="zf-RING_2"/>
    <property type="match status" value="1"/>
</dbReference>
<accession>A0AAW1WQG6</accession>
<comment type="pathway">
    <text evidence="3">Protein modification; protein ubiquitination.</text>
</comment>
<keyword evidence="12 16" id="KW-1133">Transmembrane helix</keyword>
<evidence type="ECO:0000256" key="12">
    <source>
        <dbReference type="ARBA" id="ARBA00022989"/>
    </source>
</evidence>
<keyword evidence="9 15" id="KW-0863">Zinc-finger</keyword>
<dbReference type="Proteomes" id="UP001457282">
    <property type="component" value="Unassembled WGS sequence"/>
</dbReference>
<name>A0AAW1WQG6_RUBAR</name>
<keyword evidence="6 16" id="KW-0812">Transmembrane</keyword>
<comment type="similarity">
    <text evidence="14">Belongs to the RING-type zinc finger family. ATL subfamily.</text>
</comment>
<comment type="catalytic activity">
    <reaction evidence="1">
        <text>S-ubiquitinyl-[E2 ubiquitin-conjugating enzyme]-L-cysteine + [acceptor protein]-L-lysine = [E2 ubiquitin-conjugating enzyme]-L-cysteine + N(6)-ubiquitinyl-[acceptor protein]-L-lysine.</text>
        <dbReference type="EC" id="2.3.2.27"/>
    </reaction>
</comment>
<keyword evidence="10" id="KW-0833">Ubl conjugation pathway</keyword>
<evidence type="ECO:0000256" key="3">
    <source>
        <dbReference type="ARBA" id="ARBA00004906"/>
    </source>
</evidence>
<keyword evidence="8 17" id="KW-0732">Signal</keyword>
<dbReference type="InterPro" id="IPR046948">
    <property type="entry name" value="ATL20-22-like"/>
</dbReference>
<evidence type="ECO:0000313" key="20">
    <source>
        <dbReference type="Proteomes" id="UP001457282"/>
    </source>
</evidence>
<evidence type="ECO:0000256" key="5">
    <source>
        <dbReference type="ARBA" id="ARBA00022679"/>
    </source>
</evidence>
<feature type="domain" description="RING-type" evidence="18">
    <location>
        <begin position="305"/>
        <end position="347"/>
    </location>
</feature>
<dbReference type="Pfam" id="PF13947">
    <property type="entry name" value="GUB_WAK_bind"/>
    <property type="match status" value="1"/>
</dbReference>
<keyword evidence="11" id="KW-0862">Zinc</keyword>
<dbReference type="EC" id="2.3.2.27" evidence="4"/>
<dbReference type="CDD" id="cd16461">
    <property type="entry name" value="RING-H2_EL5-like"/>
    <property type="match status" value="1"/>
</dbReference>
<comment type="caution">
    <text evidence="19">The sequence shown here is derived from an EMBL/GenBank/DDBJ whole genome shotgun (WGS) entry which is preliminary data.</text>
</comment>
<proteinExistence type="inferred from homology"/>
<dbReference type="GO" id="GO:0016020">
    <property type="term" value="C:membrane"/>
    <property type="evidence" value="ECO:0007669"/>
    <property type="project" value="UniProtKB-SubCell"/>
</dbReference>
<dbReference type="GO" id="GO:0030247">
    <property type="term" value="F:polysaccharide binding"/>
    <property type="evidence" value="ECO:0007669"/>
    <property type="project" value="InterPro"/>
</dbReference>
<dbReference type="PROSITE" id="PS50089">
    <property type="entry name" value="ZF_RING_2"/>
    <property type="match status" value="1"/>
</dbReference>
<dbReference type="PANTHER" id="PTHR46279">
    <property type="entry name" value="RING/U-BOX SUPERFAMILY PROTEIN"/>
    <property type="match status" value="1"/>
</dbReference>
<dbReference type="GO" id="GO:0008270">
    <property type="term" value="F:zinc ion binding"/>
    <property type="evidence" value="ECO:0007669"/>
    <property type="project" value="UniProtKB-KW"/>
</dbReference>
<feature type="transmembrane region" description="Helical" evidence="16">
    <location>
        <begin position="224"/>
        <end position="245"/>
    </location>
</feature>
<dbReference type="SUPFAM" id="SSF57850">
    <property type="entry name" value="RING/U-box"/>
    <property type="match status" value="1"/>
</dbReference>
<keyword evidence="7" id="KW-0479">Metal-binding</keyword>
<evidence type="ECO:0000256" key="11">
    <source>
        <dbReference type="ARBA" id="ARBA00022833"/>
    </source>
</evidence>
<evidence type="ECO:0000256" key="6">
    <source>
        <dbReference type="ARBA" id="ARBA00022692"/>
    </source>
</evidence>
<evidence type="ECO:0000256" key="16">
    <source>
        <dbReference type="SAM" id="Phobius"/>
    </source>
</evidence>
<protein>
    <recommendedName>
        <fullName evidence="4">RING-type E3 ubiquitin transferase</fullName>
        <ecNumber evidence="4">2.3.2.27</ecNumber>
    </recommendedName>
</protein>
<organism evidence="19 20">
    <name type="scientific">Rubus argutus</name>
    <name type="common">Southern blackberry</name>
    <dbReference type="NCBI Taxonomy" id="59490"/>
    <lineage>
        <taxon>Eukaryota</taxon>
        <taxon>Viridiplantae</taxon>
        <taxon>Streptophyta</taxon>
        <taxon>Embryophyta</taxon>
        <taxon>Tracheophyta</taxon>
        <taxon>Spermatophyta</taxon>
        <taxon>Magnoliopsida</taxon>
        <taxon>eudicotyledons</taxon>
        <taxon>Gunneridae</taxon>
        <taxon>Pentapetalae</taxon>
        <taxon>rosids</taxon>
        <taxon>fabids</taxon>
        <taxon>Rosales</taxon>
        <taxon>Rosaceae</taxon>
        <taxon>Rosoideae</taxon>
        <taxon>Rosoideae incertae sedis</taxon>
        <taxon>Rubus</taxon>
    </lineage>
</organism>
<evidence type="ECO:0000256" key="14">
    <source>
        <dbReference type="ARBA" id="ARBA00024209"/>
    </source>
</evidence>
<comment type="subcellular location">
    <subcellularLocation>
        <location evidence="2">Membrane</location>
        <topology evidence="2">Single-pass membrane protein</topology>
    </subcellularLocation>
</comment>
<keyword evidence="13 16" id="KW-0472">Membrane</keyword>
<evidence type="ECO:0000259" key="18">
    <source>
        <dbReference type="PROSITE" id="PS50089"/>
    </source>
</evidence>
<evidence type="ECO:0000256" key="4">
    <source>
        <dbReference type="ARBA" id="ARBA00012483"/>
    </source>
</evidence>
<dbReference type="PANTHER" id="PTHR46279:SF31">
    <property type="entry name" value="RING-H2 FINGER PROTEIN ATL20-LIKE ISOFORM X1"/>
    <property type="match status" value="1"/>
</dbReference>
<evidence type="ECO:0000256" key="17">
    <source>
        <dbReference type="SAM" id="SignalP"/>
    </source>
</evidence>
<dbReference type="InterPro" id="IPR013083">
    <property type="entry name" value="Znf_RING/FYVE/PHD"/>
</dbReference>
<dbReference type="GO" id="GO:0061630">
    <property type="term" value="F:ubiquitin protein ligase activity"/>
    <property type="evidence" value="ECO:0007669"/>
    <property type="project" value="UniProtKB-EC"/>
</dbReference>
<dbReference type="AlphaFoldDB" id="A0AAW1WQG6"/>
<feature type="chain" id="PRO_5043396674" description="RING-type E3 ubiquitin transferase" evidence="17">
    <location>
        <begin position="21"/>
        <end position="371"/>
    </location>
</feature>
<evidence type="ECO:0000256" key="1">
    <source>
        <dbReference type="ARBA" id="ARBA00000900"/>
    </source>
</evidence>
<dbReference type="SMART" id="SM00184">
    <property type="entry name" value="RING"/>
    <property type="match status" value="1"/>
</dbReference>
<dbReference type="EMBL" id="JBEDUW010000005">
    <property type="protein sequence ID" value="KAK9926986.1"/>
    <property type="molecule type" value="Genomic_DNA"/>
</dbReference>
<dbReference type="Gene3D" id="3.30.40.10">
    <property type="entry name" value="Zinc/RING finger domain, C3HC4 (zinc finger)"/>
    <property type="match status" value="1"/>
</dbReference>
<keyword evidence="5" id="KW-0808">Transferase</keyword>
<keyword evidence="20" id="KW-1185">Reference proteome</keyword>
<evidence type="ECO:0000313" key="19">
    <source>
        <dbReference type="EMBL" id="KAK9926986.1"/>
    </source>
</evidence>
<dbReference type="InterPro" id="IPR001841">
    <property type="entry name" value="Znf_RING"/>
</dbReference>
<evidence type="ECO:0000256" key="15">
    <source>
        <dbReference type="PROSITE-ProRule" id="PRU00175"/>
    </source>
</evidence>
<gene>
    <name evidence="19" type="ORF">M0R45_024192</name>
</gene>
<sequence length="371" mass="41146">MATLVTLVSFFIFLLPHAAATTCGVSACAASGPSIRFPFRLTDRQPPGYSRNFDLSCNKLNQTILTLPSSGNFTVDSINYSGQLVRINDHDNCIFKRFLDKDFSLVDSPFQYEFDLQEYTFYNCTPQPVQLWTRISCLSSDNYEVIGVPSWSMSWRSPSPFCDVISTAMVPSETSAFGVSLTWNEPDCRFCEASGKACGFQNGSPSMIHCSSTSSYGLSKAAKYGIAMGVIISGLVCITCCARYVSAPRRDRGRTQESTTELSSTAINRQPQVFIGGLDGQTIESYPKTLLGESLELPDPNNKTCPICLGEYQSKEILRTIPECNHYFHASCIDEWLRKNPTCPLCRNLPGPCRNPSEVSLVRPHDDYAIY</sequence>
<evidence type="ECO:0000256" key="7">
    <source>
        <dbReference type="ARBA" id="ARBA00022723"/>
    </source>
</evidence>
<evidence type="ECO:0000256" key="2">
    <source>
        <dbReference type="ARBA" id="ARBA00004167"/>
    </source>
</evidence>
<reference evidence="19 20" key="1">
    <citation type="journal article" date="2023" name="G3 (Bethesda)">
        <title>A chromosome-length genome assembly and annotation of blackberry (Rubus argutus, cv. 'Hillquist').</title>
        <authorList>
            <person name="Bruna T."/>
            <person name="Aryal R."/>
            <person name="Dudchenko O."/>
            <person name="Sargent D.J."/>
            <person name="Mead D."/>
            <person name="Buti M."/>
            <person name="Cavallini A."/>
            <person name="Hytonen T."/>
            <person name="Andres J."/>
            <person name="Pham M."/>
            <person name="Weisz D."/>
            <person name="Mascagni F."/>
            <person name="Usai G."/>
            <person name="Natali L."/>
            <person name="Bassil N."/>
            <person name="Fernandez G.E."/>
            <person name="Lomsadze A."/>
            <person name="Armour M."/>
            <person name="Olukolu B."/>
            <person name="Poorten T."/>
            <person name="Britton C."/>
            <person name="Davik J."/>
            <person name="Ashrafi H."/>
            <person name="Aiden E.L."/>
            <person name="Borodovsky M."/>
            <person name="Worthington M."/>
        </authorList>
    </citation>
    <scope>NUCLEOTIDE SEQUENCE [LARGE SCALE GENOMIC DNA]</scope>
    <source>
        <strain evidence="19">PI 553951</strain>
    </source>
</reference>
<dbReference type="InterPro" id="IPR025287">
    <property type="entry name" value="WAK_GUB"/>
</dbReference>